<dbReference type="RefSeq" id="WP_307446238.1">
    <property type="nucleotide sequence ID" value="NZ_JAUTAL010000001.1"/>
</dbReference>
<comment type="caution">
    <text evidence="1">The sequence shown here is derived from an EMBL/GenBank/DDBJ whole genome shotgun (WGS) entry which is preliminary data.</text>
</comment>
<keyword evidence="2" id="KW-1185">Reference proteome</keyword>
<evidence type="ECO:0000313" key="2">
    <source>
        <dbReference type="Proteomes" id="UP001225072"/>
    </source>
</evidence>
<reference evidence="1 2" key="1">
    <citation type="submission" date="2023-07" db="EMBL/GenBank/DDBJ databases">
        <title>Functional and genomic diversity of the sorghum phyllosphere microbiome.</title>
        <authorList>
            <person name="Shade A."/>
        </authorList>
    </citation>
    <scope>NUCLEOTIDE SEQUENCE [LARGE SCALE GENOMIC DNA]</scope>
    <source>
        <strain evidence="1 2">SORGH_AS_1064</strain>
    </source>
</reference>
<evidence type="ECO:0000313" key="1">
    <source>
        <dbReference type="EMBL" id="MDQ1095439.1"/>
    </source>
</evidence>
<name>A0ABU0TEF1_9FLAO</name>
<dbReference type="Proteomes" id="UP001225072">
    <property type="component" value="Unassembled WGS sequence"/>
</dbReference>
<dbReference type="EMBL" id="JAUTAL010000001">
    <property type="protein sequence ID" value="MDQ1095439.1"/>
    <property type="molecule type" value="Genomic_DNA"/>
</dbReference>
<proteinExistence type="predicted"/>
<organism evidence="1 2">
    <name type="scientific">Chryseobacterium camelliae</name>
    <dbReference type="NCBI Taxonomy" id="1265445"/>
    <lineage>
        <taxon>Bacteria</taxon>
        <taxon>Pseudomonadati</taxon>
        <taxon>Bacteroidota</taxon>
        <taxon>Flavobacteriia</taxon>
        <taxon>Flavobacteriales</taxon>
        <taxon>Weeksellaceae</taxon>
        <taxon>Chryseobacterium group</taxon>
        <taxon>Chryseobacterium</taxon>
    </lineage>
</organism>
<protein>
    <recommendedName>
        <fullName evidence="3">Zf-HC2 domain-containing protein</fullName>
    </recommendedName>
</protein>
<accession>A0ABU0TEF1</accession>
<gene>
    <name evidence="1" type="ORF">QE404_000586</name>
</gene>
<sequence length="90" mass="10837">MFKKLIHILFLPCNEATMLMEKQNAGNTSSKENWRLFMHLKICKWCMAYKKKLELLDEILKGKLFNEQKNEIKEFEIQGFKEKNLKKLDI</sequence>
<evidence type="ECO:0008006" key="3">
    <source>
        <dbReference type="Google" id="ProtNLM"/>
    </source>
</evidence>